<sequence>MSNYHAKYELHYAAGKALRQSCSRTLQAENRLSAPRDVVAMVEQTSQGRVQSLIPLRYSRMQVSPFTFFRGFAMIQAADLAANPSSGLKLQICGDAHLMNYGFFASPERQLIFDINDFDETHHGPWEWDLKRLAVSLVLAARGQGFSESQAREMVSRASEVYRRRVNEYARMGQLELWYTKVGFEQLLERAPTDAIRQQMLKLSDKARHQTQEKLLPKMTELEDGTLRLRDNPPVIFHLHDKNTLLDNDDSWLSAADAEALVKPMLDNYIATLKEDRRELLERFRLVDCAFKVVGVGSVGTRCLVMLLQDNFDQPLFLQLKEARSSVLEPYTQACVHGHQGKRVVFGQRLMQAASDLFLGWTTGPAGRHFYVRQLRDMKAAPSLEAFATPEALTAYGQACAWALARAHSKSGGQAAQLAGYVGDSEKLDQAIADYALAYADQVEADYQVFKAAIASGRLQVHD</sequence>
<organism evidence="1 2">
    <name type="scientific">Chromobacterium haemolyticum</name>
    <dbReference type="NCBI Taxonomy" id="394935"/>
    <lineage>
        <taxon>Bacteria</taxon>
        <taxon>Pseudomonadati</taxon>
        <taxon>Pseudomonadota</taxon>
        <taxon>Betaproteobacteria</taxon>
        <taxon>Neisseriales</taxon>
        <taxon>Chromobacteriaceae</taxon>
        <taxon>Chromobacterium</taxon>
    </lineage>
</organism>
<dbReference type="EMBL" id="MUKV01000006">
    <property type="protein sequence ID" value="OQS41924.1"/>
    <property type="molecule type" value="Genomic_DNA"/>
</dbReference>
<dbReference type="AlphaFoldDB" id="A0A1W0D4J3"/>
<dbReference type="InterPro" id="IPR018721">
    <property type="entry name" value="DUF2252"/>
</dbReference>
<comment type="caution">
    <text evidence="1">The sequence shown here is derived from an EMBL/GenBank/DDBJ whole genome shotgun (WGS) entry which is preliminary data.</text>
</comment>
<name>A0A1W0D4J3_9NEIS</name>
<evidence type="ECO:0000313" key="2">
    <source>
        <dbReference type="Proteomes" id="UP000192721"/>
    </source>
</evidence>
<dbReference type="Pfam" id="PF10009">
    <property type="entry name" value="DUF2252"/>
    <property type="match status" value="1"/>
</dbReference>
<accession>A0A1W0D4J3</accession>
<dbReference type="RefSeq" id="WP_081555012.1">
    <property type="nucleotide sequence ID" value="NZ_MUKV01000006.1"/>
</dbReference>
<dbReference type="PANTHER" id="PTHR39441">
    <property type="entry name" value="DUF2252 DOMAIN-CONTAINING PROTEIN"/>
    <property type="match status" value="1"/>
</dbReference>
<protein>
    <recommendedName>
        <fullName evidence="3">DUF2252 domain-containing protein</fullName>
    </recommendedName>
</protein>
<proteinExistence type="predicted"/>
<dbReference type="PANTHER" id="PTHR39441:SF1">
    <property type="entry name" value="DUF2252 DOMAIN-CONTAINING PROTEIN"/>
    <property type="match status" value="1"/>
</dbReference>
<reference evidence="1 2" key="1">
    <citation type="submission" date="2017-02" db="EMBL/GenBank/DDBJ databases">
        <title>Chromobacterium haemolyticum H5244.</title>
        <authorList>
            <person name="Gulvik C.A."/>
        </authorList>
    </citation>
    <scope>NUCLEOTIDE SEQUENCE [LARGE SCALE GENOMIC DNA]</scope>
    <source>
        <strain evidence="1 2">H5244</strain>
    </source>
</reference>
<dbReference type="Proteomes" id="UP000192721">
    <property type="component" value="Unassembled WGS sequence"/>
</dbReference>
<evidence type="ECO:0008006" key="3">
    <source>
        <dbReference type="Google" id="ProtNLM"/>
    </source>
</evidence>
<gene>
    <name evidence="1" type="ORF">B0T45_06705</name>
</gene>
<evidence type="ECO:0000313" key="1">
    <source>
        <dbReference type="EMBL" id="OQS41924.1"/>
    </source>
</evidence>